<accession>A0A6L2LFN1</accession>
<dbReference type="EMBL" id="BKCJ010004102">
    <property type="protein sequence ID" value="GEU59034.1"/>
    <property type="molecule type" value="Genomic_DNA"/>
</dbReference>
<gene>
    <name evidence="1" type="ORF">Tci_031012</name>
</gene>
<dbReference type="AlphaFoldDB" id="A0A6L2LFN1"/>
<protein>
    <recommendedName>
        <fullName evidence="2">Retrotransposon gag domain-containing protein</fullName>
    </recommendedName>
</protein>
<sequence length="290" mass="33179">MTLQTTVSALQTKNEELWAADRRRLTQLLEALTQVRALHTQIVILQRQRIKDSDRLTQHIQHEHDHFKEFQYTKDVAPEDVDKNASKESTQNQNHPATTTTTTLMTDAAIRALISCGVAGALAEHEIQRNKNLNGDESQGSRSGITRPVRLTRECTYTNFLKCQPMNFKVENQVNFATCTLHGVALTWWKSHVKTVGHNAPNDMPWNILMKMMTVKRMFFEESDKIEKYVGGLPDKIHGSVMASKLNTMQDVVEFATELMDKKIRTFPERKIEKTKGSKMITNNNKKIRG</sequence>
<name>A0A6L2LFN1_TANCI</name>
<evidence type="ECO:0008006" key="2">
    <source>
        <dbReference type="Google" id="ProtNLM"/>
    </source>
</evidence>
<evidence type="ECO:0000313" key="1">
    <source>
        <dbReference type="EMBL" id="GEU59034.1"/>
    </source>
</evidence>
<reference evidence="1" key="1">
    <citation type="journal article" date="2019" name="Sci. Rep.">
        <title>Draft genome of Tanacetum cinerariifolium, the natural source of mosquito coil.</title>
        <authorList>
            <person name="Yamashiro T."/>
            <person name="Shiraishi A."/>
            <person name="Satake H."/>
            <person name="Nakayama K."/>
        </authorList>
    </citation>
    <scope>NUCLEOTIDE SEQUENCE</scope>
</reference>
<comment type="caution">
    <text evidence="1">The sequence shown here is derived from an EMBL/GenBank/DDBJ whole genome shotgun (WGS) entry which is preliminary data.</text>
</comment>
<organism evidence="1">
    <name type="scientific">Tanacetum cinerariifolium</name>
    <name type="common">Dalmatian daisy</name>
    <name type="synonym">Chrysanthemum cinerariifolium</name>
    <dbReference type="NCBI Taxonomy" id="118510"/>
    <lineage>
        <taxon>Eukaryota</taxon>
        <taxon>Viridiplantae</taxon>
        <taxon>Streptophyta</taxon>
        <taxon>Embryophyta</taxon>
        <taxon>Tracheophyta</taxon>
        <taxon>Spermatophyta</taxon>
        <taxon>Magnoliopsida</taxon>
        <taxon>eudicotyledons</taxon>
        <taxon>Gunneridae</taxon>
        <taxon>Pentapetalae</taxon>
        <taxon>asterids</taxon>
        <taxon>campanulids</taxon>
        <taxon>Asterales</taxon>
        <taxon>Asteraceae</taxon>
        <taxon>Asteroideae</taxon>
        <taxon>Anthemideae</taxon>
        <taxon>Anthemidinae</taxon>
        <taxon>Tanacetum</taxon>
    </lineage>
</organism>
<proteinExistence type="predicted"/>